<dbReference type="OrthoDB" id="5105774at2759"/>
<gene>
    <name evidence="2" type="ORF">FALBO_5944</name>
</gene>
<comment type="caution">
    <text evidence="2">The sequence shown here is derived from an EMBL/GenBank/DDBJ whole genome shotgun (WGS) entry which is preliminary data.</text>
</comment>
<protein>
    <submittedName>
        <fullName evidence="2">Uncharacterized protein</fullName>
    </submittedName>
</protein>
<keyword evidence="3" id="KW-1185">Reference proteome</keyword>
<dbReference type="EMBL" id="JAADYS010000776">
    <property type="protein sequence ID" value="KAF4467161.1"/>
    <property type="molecule type" value="Genomic_DNA"/>
</dbReference>
<evidence type="ECO:0000313" key="3">
    <source>
        <dbReference type="Proteomes" id="UP000554235"/>
    </source>
</evidence>
<evidence type="ECO:0000313" key="2">
    <source>
        <dbReference type="EMBL" id="KAF4467161.1"/>
    </source>
</evidence>
<reference evidence="2 3" key="1">
    <citation type="submission" date="2020-01" db="EMBL/GenBank/DDBJ databases">
        <title>Identification and distribution of gene clusters putatively required for synthesis of sphingolipid metabolism inhibitors in phylogenetically diverse species of the filamentous fungus Fusarium.</title>
        <authorList>
            <person name="Kim H.-S."/>
            <person name="Busman M."/>
            <person name="Brown D.W."/>
            <person name="Divon H."/>
            <person name="Uhlig S."/>
            <person name="Proctor R.H."/>
        </authorList>
    </citation>
    <scope>NUCLEOTIDE SEQUENCE [LARGE SCALE GENOMIC DNA]</scope>
    <source>
        <strain evidence="2 3">NRRL 20459</strain>
    </source>
</reference>
<accession>A0A8H4PF20</accession>
<organism evidence="2 3">
    <name type="scientific">Fusarium albosuccineum</name>
    <dbReference type="NCBI Taxonomy" id="1237068"/>
    <lineage>
        <taxon>Eukaryota</taxon>
        <taxon>Fungi</taxon>
        <taxon>Dikarya</taxon>
        <taxon>Ascomycota</taxon>
        <taxon>Pezizomycotina</taxon>
        <taxon>Sordariomycetes</taxon>
        <taxon>Hypocreomycetidae</taxon>
        <taxon>Hypocreales</taxon>
        <taxon>Nectriaceae</taxon>
        <taxon>Fusarium</taxon>
        <taxon>Fusarium decemcellulare species complex</taxon>
    </lineage>
</organism>
<evidence type="ECO:0000256" key="1">
    <source>
        <dbReference type="SAM" id="MobiDB-lite"/>
    </source>
</evidence>
<dbReference type="Proteomes" id="UP000554235">
    <property type="component" value="Unassembled WGS sequence"/>
</dbReference>
<sequence length="306" mass="35043">MLLNGHFHALALECQGDAPDDREADPGQKGAVTFHMLKVMDSYHDNIEHLNITKWMTQLSVEIGLPPWLEFELMEICICEAIKNAWHTPFNRYSWIVEREYSKGQKAYHSDHNDQEFWNDNLNYIIEAARRLTDPKKGKLRSVQQAETWLGFATDKLTQRLKAWFTEVCDNLRKEFEKDNSILSKSAQVREAVKGRKQKRHQLAVDRGEEQDDEPLGPNRELPPEEDEEPDDSFLPVPEDQDYTEERLRAGAPAFGPQTQAHIAAQAIALSHRNSAITDDDDGDQIYSQLEGSRELTRGNCVSIGL</sequence>
<feature type="region of interest" description="Disordered" evidence="1">
    <location>
        <begin position="189"/>
        <end position="238"/>
    </location>
</feature>
<dbReference type="AlphaFoldDB" id="A0A8H4PF20"/>
<proteinExistence type="predicted"/>
<name>A0A8H4PF20_9HYPO</name>